<dbReference type="InterPro" id="IPR058248">
    <property type="entry name" value="Lxx211020-like"/>
</dbReference>
<dbReference type="Pfam" id="PF04314">
    <property type="entry name" value="PCuAC"/>
    <property type="match status" value="1"/>
</dbReference>
<dbReference type="Proteomes" id="UP001056336">
    <property type="component" value="Chromosome"/>
</dbReference>
<reference evidence="1" key="1">
    <citation type="journal article" date="2018" name="Int. J. Syst. Evol. Microbiol.">
        <title>Jatrophihabitans telluris sp. nov., isolated from sediment soil of lava forest wetlands and the emended description of the genus Jatrophihabitans.</title>
        <authorList>
            <person name="Lee K.C."/>
            <person name="Suh M.K."/>
            <person name="Eom M.K."/>
            <person name="Kim K.K."/>
            <person name="Kim J.S."/>
            <person name="Kim D.S."/>
            <person name="Ko S.H."/>
            <person name="Shin Y.K."/>
            <person name="Lee J.S."/>
        </authorList>
    </citation>
    <scope>NUCLEOTIDE SEQUENCE</scope>
    <source>
        <strain evidence="1">N237</strain>
    </source>
</reference>
<protein>
    <submittedName>
        <fullName evidence="1">Copper chaperone PCu(A)C</fullName>
    </submittedName>
</protein>
<dbReference type="RefSeq" id="WP_249770391.1">
    <property type="nucleotide sequence ID" value="NZ_CP097332.1"/>
</dbReference>
<evidence type="ECO:0000313" key="2">
    <source>
        <dbReference type="Proteomes" id="UP001056336"/>
    </source>
</evidence>
<dbReference type="InterPro" id="IPR007410">
    <property type="entry name" value="LpqE-like"/>
</dbReference>
<dbReference type="SUPFAM" id="SSF110087">
    <property type="entry name" value="DR1885-like metal-binding protein"/>
    <property type="match status" value="1"/>
</dbReference>
<accession>A0ABY4QVH0</accession>
<dbReference type="InterPro" id="IPR036182">
    <property type="entry name" value="PCuAC_sf"/>
</dbReference>
<evidence type="ECO:0000313" key="1">
    <source>
        <dbReference type="EMBL" id="UQX87656.1"/>
    </source>
</evidence>
<name>A0ABY4QVH0_9ACTN</name>
<dbReference type="PANTHER" id="PTHR36302">
    <property type="entry name" value="BLR7088 PROTEIN"/>
    <property type="match status" value="1"/>
</dbReference>
<keyword evidence="2" id="KW-1185">Reference proteome</keyword>
<dbReference type="EMBL" id="CP097332">
    <property type="protein sequence ID" value="UQX87656.1"/>
    <property type="molecule type" value="Genomic_DNA"/>
</dbReference>
<dbReference type="Gene3D" id="2.60.40.1890">
    <property type="entry name" value="PCu(A)C copper chaperone"/>
    <property type="match status" value="1"/>
</dbReference>
<reference evidence="1" key="2">
    <citation type="submission" date="2022-05" db="EMBL/GenBank/DDBJ databases">
        <authorList>
            <person name="Kim J.-S."/>
            <person name="Lee K."/>
            <person name="Suh M."/>
            <person name="Eom M."/>
            <person name="Kim J.-S."/>
            <person name="Kim D.-S."/>
            <person name="Ko S.-H."/>
            <person name="Shin Y."/>
            <person name="Lee J.-S."/>
        </authorList>
    </citation>
    <scope>NUCLEOTIDE SEQUENCE</scope>
    <source>
        <strain evidence="1">N237</strain>
    </source>
</reference>
<sequence>MSTTRPPWTFFVAALAILLGMAGLVRGSIPQSSASTGGAAPTTASASPIVVGGAYVREPANDVNAAAYFTVYNTTGTPDRLMSITSGAGAVASLHDYSASGGMIGLANGLEIPAHGSVVLTPGKVHVMIEKLYGPIKVGQTVNLQLSFADAGDVLVTAPVIALTAPAPTAAGGTGSPSPSASAS</sequence>
<proteinExistence type="predicted"/>
<gene>
    <name evidence="1" type="ORF">M6D93_15300</name>
</gene>
<dbReference type="PANTHER" id="PTHR36302:SF1">
    <property type="entry name" value="COPPER CHAPERONE PCU(A)C"/>
    <property type="match status" value="1"/>
</dbReference>
<organism evidence="1 2">
    <name type="scientific">Jatrophihabitans telluris</name>
    <dbReference type="NCBI Taxonomy" id="2038343"/>
    <lineage>
        <taxon>Bacteria</taxon>
        <taxon>Bacillati</taxon>
        <taxon>Actinomycetota</taxon>
        <taxon>Actinomycetes</taxon>
        <taxon>Jatrophihabitantales</taxon>
        <taxon>Jatrophihabitantaceae</taxon>
        <taxon>Jatrophihabitans</taxon>
    </lineage>
</organism>